<evidence type="ECO:0000256" key="9">
    <source>
        <dbReference type="ARBA" id="ARBA00023288"/>
    </source>
</evidence>
<dbReference type="GO" id="GO:0005886">
    <property type="term" value="C:plasma membrane"/>
    <property type="evidence" value="ECO:0007669"/>
    <property type="project" value="UniProtKB-SubCell"/>
</dbReference>
<feature type="active site" evidence="10">
    <location>
        <position position="344"/>
    </location>
</feature>
<feature type="signal peptide" evidence="13">
    <location>
        <begin position="1"/>
        <end position="19"/>
    </location>
</feature>
<keyword evidence="16" id="KW-1185">Reference proteome</keyword>
<dbReference type="PANTHER" id="PTHR47966:SF75">
    <property type="entry name" value="ENDOPEPTIDASE (CTSD), PUTATIVE (AFU_ORTHOLOGUE AFUA_4G07040)-RELATED"/>
    <property type="match status" value="1"/>
</dbReference>
<dbReference type="Pfam" id="PF00026">
    <property type="entry name" value="Asp"/>
    <property type="match status" value="1"/>
</dbReference>
<proteinExistence type="inferred from homology"/>
<organism evidence="15 16">
    <name type="scientific">Apiospora kogelbergensis</name>
    <dbReference type="NCBI Taxonomy" id="1337665"/>
    <lineage>
        <taxon>Eukaryota</taxon>
        <taxon>Fungi</taxon>
        <taxon>Dikarya</taxon>
        <taxon>Ascomycota</taxon>
        <taxon>Pezizomycotina</taxon>
        <taxon>Sordariomycetes</taxon>
        <taxon>Xylariomycetidae</taxon>
        <taxon>Amphisphaeriales</taxon>
        <taxon>Apiosporaceae</taxon>
        <taxon>Apiospora</taxon>
    </lineage>
</organism>
<dbReference type="EMBL" id="JAQQWP010000002">
    <property type="protein sequence ID" value="KAK8130218.1"/>
    <property type="molecule type" value="Genomic_DNA"/>
</dbReference>
<dbReference type="InterPro" id="IPR034164">
    <property type="entry name" value="Pepsin-like_dom"/>
</dbReference>
<evidence type="ECO:0000313" key="16">
    <source>
        <dbReference type="Proteomes" id="UP001392437"/>
    </source>
</evidence>
<keyword evidence="4" id="KW-0645">Protease</keyword>
<feature type="region of interest" description="Disordered" evidence="12">
    <location>
        <begin position="97"/>
        <end position="137"/>
    </location>
</feature>
<dbReference type="PANTHER" id="PTHR47966">
    <property type="entry name" value="BETA-SITE APP-CLEAVING ENZYME, ISOFORM A-RELATED"/>
    <property type="match status" value="1"/>
</dbReference>
<evidence type="ECO:0000256" key="2">
    <source>
        <dbReference type="ARBA" id="ARBA00007447"/>
    </source>
</evidence>
<comment type="subcellular location">
    <subcellularLocation>
        <location evidence="1">Cell membrane</location>
    </subcellularLocation>
</comment>
<evidence type="ECO:0000256" key="4">
    <source>
        <dbReference type="ARBA" id="ARBA00022670"/>
    </source>
</evidence>
<dbReference type="Proteomes" id="UP001392437">
    <property type="component" value="Unassembled WGS sequence"/>
</dbReference>
<feature type="compositionally biased region" description="Polar residues" evidence="12">
    <location>
        <begin position="116"/>
        <end position="135"/>
    </location>
</feature>
<evidence type="ECO:0000256" key="6">
    <source>
        <dbReference type="ARBA" id="ARBA00022801"/>
    </source>
</evidence>
<evidence type="ECO:0000313" key="15">
    <source>
        <dbReference type="EMBL" id="KAK8130218.1"/>
    </source>
</evidence>
<dbReference type="PRINTS" id="PR00792">
    <property type="entry name" value="PEPSIN"/>
</dbReference>
<evidence type="ECO:0000256" key="11">
    <source>
        <dbReference type="PIRSR" id="PIRSR601461-2"/>
    </source>
</evidence>
<dbReference type="GO" id="GO:0006508">
    <property type="term" value="P:proteolysis"/>
    <property type="evidence" value="ECO:0007669"/>
    <property type="project" value="UniProtKB-KW"/>
</dbReference>
<feature type="region of interest" description="Disordered" evidence="12">
    <location>
        <begin position="480"/>
        <end position="519"/>
    </location>
</feature>
<keyword evidence="11" id="KW-1015">Disulfide bond</keyword>
<evidence type="ECO:0000256" key="13">
    <source>
        <dbReference type="SAM" id="SignalP"/>
    </source>
</evidence>
<dbReference type="InterPro" id="IPR001461">
    <property type="entry name" value="Aspartic_peptidase_A1"/>
</dbReference>
<dbReference type="CDD" id="cd05471">
    <property type="entry name" value="pepsin_like"/>
    <property type="match status" value="1"/>
</dbReference>
<feature type="active site" evidence="10">
    <location>
        <position position="163"/>
    </location>
</feature>
<evidence type="ECO:0000259" key="14">
    <source>
        <dbReference type="PROSITE" id="PS51767"/>
    </source>
</evidence>
<accession>A0AAW0R8X6</accession>
<keyword evidence="7" id="KW-0472">Membrane</keyword>
<keyword evidence="3" id="KW-1003">Cell membrane</keyword>
<dbReference type="FunFam" id="2.40.70.10:FF:000060">
    <property type="entry name" value="Aspartic-type endopeptidase ctsD"/>
    <property type="match status" value="1"/>
</dbReference>
<dbReference type="SUPFAM" id="SSF50630">
    <property type="entry name" value="Acid proteases"/>
    <property type="match status" value="1"/>
</dbReference>
<keyword evidence="8" id="KW-0325">Glycoprotein</keyword>
<evidence type="ECO:0000256" key="1">
    <source>
        <dbReference type="ARBA" id="ARBA00004236"/>
    </source>
</evidence>
<comment type="similarity">
    <text evidence="2">Belongs to the peptidase A1 family.</text>
</comment>
<keyword evidence="13" id="KW-0732">Signal</keyword>
<sequence length="542" mass="57119">MYWVFGLLQLTLWISNTQAVNPLLWKHAVSTNENFQLRDIETGHGLVGNRRAIGAPPMGFVTFKLTPSSQQVGSLRCSVVITCLTMDIARRASYQCDKPRGTGSRPKPLAMPSRAGKTTTTLSRRTPPEKSNSAGVDQDGTDYSYFVEAKFGSDESLMYMLLDTGASSSWVMGSKCTSEACSMHNTFKSDGSSTLKDSGQSFSVEYGSGSVSGSLVTDTVKIAGMTVTMDFGLAKTTSQQFKSFPFDGILGLSIGNGGPQNFLVALKGAKVIDTNVFAVSLSRNADGLNDGEIAFGAPNPDKFTGDISYTSIDPKNKGSWAITVDDVSVGGKPVGITDKLAYIDTGTTFAFAPPADAKIMYGAIPDASSADDGVTWTMPCDTKSELSFTFGGKSFKISPKDFLSAPNEQNRCTGNIYGMEVVRGAWLLGGTLLKSVYTIFDMDQARIGFAAKPAIDPATSSSTSVTVVKTTTLDGGAVVTSTMTSSRPNPTVSPVGLTGHGPGPTKAAESDSSKPGSAGEQLHLRGSHVLFFSVASILAIMA</sequence>
<protein>
    <recommendedName>
        <fullName evidence="14">Peptidase A1 domain-containing protein</fullName>
    </recommendedName>
</protein>
<keyword evidence="9" id="KW-0449">Lipoprotein</keyword>
<evidence type="ECO:0000256" key="12">
    <source>
        <dbReference type="SAM" id="MobiDB-lite"/>
    </source>
</evidence>
<reference evidence="15 16" key="1">
    <citation type="submission" date="2023-01" db="EMBL/GenBank/DDBJ databases">
        <title>Analysis of 21 Apiospora genomes using comparative genomics revels a genus with tremendous synthesis potential of carbohydrate active enzymes and secondary metabolites.</title>
        <authorList>
            <person name="Sorensen T."/>
        </authorList>
    </citation>
    <scope>NUCLEOTIDE SEQUENCE [LARGE SCALE GENOMIC DNA]</scope>
    <source>
        <strain evidence="15 16">CBS 117206</strain>
    </source>
</reference>
<feature type="domain" description="Peptidase A1" evidence="14">
    <location>
        <begin position="145"/>
        <end position="450"/>
    </location>
</feature>
<comment type="caution">
    <text evidence="15">The sequence shown here is derived from an EMBL/GenBank/DDBJ whole genome shotgun (WGS) entry which is preliminary data.</text>
</comment>
<gene>
    <name evidence="15" type="ORF">PG999_002598</name>
</gene>
<dbReference type="InterPro" id="IPR033121">
    <property type="entry name" value="PEPTIDASE_A1"/>
</dbReference>
<evidence type="ECO:0000256" key="8">
    <source>
        <dbReference type="ARBA" id="ARBA00023180"/>
    </source>
</evidence>
<feature type="disulfide bond" evidence="11">
    <location>
        <begin position="176"/>
        <end position="181"/>
    </location>
</feature>
<feature type="chain" id="PRO_5043429872" description="Peptidase A1 domain-containing protein" evidence="13">
    <location>
        <begin position="20"/>
        <end position="542"/>
    </location>
</feature>
<dbReference type="FunFam" id="2.40.70.10:FF:000008">
    <property type="entry name" value="Cathepsin D"/>
    <property type="match status" value="1"/>
</dbReference>
<evidence type="ECO:0000256" key="3">
    <source>
        <dbReference type="ARBA" id="ARBA00022475"/>
    </source>
</evidence>
<dbReference type="PROSITE" id="PS51767">
    <property type="entry name" value="PEPTIDASE_A1"/>
    <property type="match status" value="1"/>
</dbReference>
<keyword evidence="6" id="KW-0378">Hydrolase</keyword>
<dbReference type="GO" id="GO:0004190">
    <property type="term" value="F:aspartic-type endopeptidase activity"/>
    <property type="evidence" value="ECO:0007669"/>
    <property type="project" value="UniProtKB-KW"/>
</dbReference>
<name>A0AAW0R8X6_9PEZI</name>
<feature type="compositionally biased region" description="Polar residues" evidence="12">
    <location>
        <begin position="480"/>
        <end position="492"/>
    </location>
</feature>
<evidence type="ECO:0000256" key="10">
    <source>
        <dbReference type="PIRSR" id="PIRSR601461-1"/>
    </source>
</evidence>
<keyword evidence="5" id="KW-0064">Aspartyl protease</keyword>
<evidence type="ECO:0000256" key="7">
    <source>
        <dbReference type="ARBA" id="ARBA00023136"/>
    </source>
</evidence>
<dbReference type="AlphaFoldDB" id="A0AAW0R8X6"/>
<dbReference type="InterPro" id="IPR021109">
    <property type="entry name" value="Peptidase_aspartic_dom_sf"/>
</dbReference>
<dbReference type="Gene3D" id="2.40.70.10">
    <property type="entry name" value="Acid Proteases"/>
    <property type="match status" value="2"/>
</dbReference>
<evidence type="ECO:0000256" key="5">
    <source>
        <dbReference type="ARBA" id="ARBA00022750"/>
    </source>
</evidence>